<dbReference type="AlphaFoldDB" id="A0A0F8A4W9"/>
<protein>
    <submittedName>
        <fullName evidence="2">Uncharacterized protein</fullName>
    </submittedName>
</protein>
<reference evidence="2 3" key="1">
    <citation type="journal article" date="2014" name="Genome Biol. Evol.">
        <title>Comparative genomics and transcriptomics analyses reveal divergent lifestyle features of nematode endoparasitic fungus Hirsutella minnesotensis.</title>
        <authorList>
            <person name="Lai Y."/>
            <person name="Liu K."/>
            <person name="Zhang X."/>
            <person name="Zhang X."/>
            <person name="Li K."/>
            <person name="Wang N."/>
            <person name="Shu C."/>
            <person name="Wu Y."/>
            <person name="Wang C."/>
            <person name="Bushley K.E."/>
            <person name="Xiang M."/>
            <person name="Liu X."/>
        </authorList>
    </citation>
    <scope>NUCLEOTIDE SEQUENCE [LARGE SCALE GENOMIC DNA]</scope>
    <source>
        <strain evidence="2 3">3608</strain>
    </source>
</reference>
<dbReference type="Proteomes" id="UP000054481">
    <property type="component" value="Unassembled WGS sequence"/>
</dbReference>
<evidence type="ECO:0000256" key="1">
    <source>
        <dbReference type="SAM" id="MobiDB-lite"/>
    </source>
</evidence>
<feature type="region of interest" description="Disordered" evidence="1">
    <location>
        <begin position="1"/>
        <end position="22"/>
    </location>
</feature>
<keyword evidence="3" id="KW-1185">Reference proteome</keyword>
<organism evidence="2 3">
    <name type="scientific">Hirsutella minnesotensis 3608</name>
    <dbReference type="NCBI Taxonomy" id="1043627"/>
    <lineage>
        <taxon>Eukaryota</taxon>
        <taxon>Fungi</taxon>
        <taxon>Dikarya</taxon>
        <taxon>Ascomycota</taxon>
        <taxon>Pezizomycotina</taxon>
        <taxon>Sordariomycetes</taxon>
        <taxon>Hypocreomycetidae</taxon>
        <taxon>Hypocreales</taxon>
        <taxon>Ophiocordycipitaceae</taxon>
        <taxon>Hirsutella</taxon>
    </lineage>
</organism>
<evidence type="ECO:0000313" key="2">
    <source>
        <dbReference type="EMBL" id="KJZ74309.1"/>
    </source>
</evidence>
<accession>A0A0F8A4W9</accession>
<sequence>MEQGIAEQEEYEKNHPNMSWSEALERNQELRTKVIGGTAMDAAKATMDDIEQGQTPELGRYMKNMWTGTLNDLGRNYIPLAKLYEGQEPTISEKTDKRKVPFPKMVSAAYVEAAENVKARPAKSLQELFERS</sequence>
<dbReference type="EMBL" id="KQ030527">
    <property type="protein sequence ID" value="KJZ74309.1"/>
    <property type="molecule type" value="Genomic_DNA"/>
</dbReference>
<name>A0A0F8A4W9_9HYPO</name>
<gene>
    <name evidence="2" type="ORF">HIM_06315</name>
</gene>
<evidence type="ECO:0000313" key="3">
    <source>
        <dbReference type="Proteomes" id="UP000054481"/>
    </source>
</evidence>
<proteinExistence type="predicted"/>